<comment type="caution">
    <text evidence="1">The sequence shown here is derived from an EMBL/GenBank/DDBJ whole genome shotgun (WGS) entry which is preliminary data.</text>
</comment>
<dbReference type="AlphaFoldDB" id="A0A9W4WW94"/>
<dbReference type="Gene3D" id="2.120.10.80">
    <property type="entry name" value="Kelch-type beta propeller"/>
    <property type="match status" value="3"/>
</dbReference>
<organism evidence="1 2">
    <name type="scientific">Funneliformis geosporum</name>
    <dbReference type="NCBI Taxonomy" id="1117311"/>
    <lineage>
        <taxon>Eukaryota</taxon>
        <taxon>Fungi</taxon>
        <taxon>Fungi incertae sedis</taxon>
        <taxon>Mucoromycota</taxon>
        <taxon>Glomeromycotina</taxon>
        <taxon>Glomeromycetes</taxon>
        <taxon>Glomerales</taxon>
        <taxon>Glomeraceae</taxon>
        <taxon>Funneliformis</taxon>
    </lineage>
</organism>
<dbReference type="InterPro" id="IPR015915">
    <property type="entry name" value="Kelch-typ_b-propeller"/>
</dbReference>
<dbReference type="SUPFAM" id="SSF117281">
    <property type="entry name" value="Kelch motif"/>
    <property type="match status" value="1"/>
</dbReference>
<proteinExistence type="predicted"/>
<dbReference type="EMBL" id="CAMKVN010006582">
    <property type="protein sequence ID" value="CAI2190454.1"/>
    <property type="molecule type" value="Genomic_DNA"/>
</dbReference>
<dbReference type="Proteomes" id="UP001153678">
    <property type="component" value="Unassembled WGS sequence"/>
</dbReference>
<name>A0A9W4WW94_9GLOM</name>
<protein>
    <submittedName>
        <fullName evidence="1">15970_t:CDS:1</fullName>
    </submittedName>
</protein>
<evidence type="ECO:0000313" key="1">
    <source>
        <dbReference type="EMBL" id="CAI2190454.1"/>
    </source>
</evidence>
<feature type="non-terminal residue" evidence="1">
    <location>
        <position position="439"/>
    </location>
</feature>
<sequence>MKLNRTLFSVVFLSLIESVILFTPIAHFGHSIAMHDDRLYFFGGFIIDPIDNTAKSTNDLFYLDLSVEFDLDSEEGLPFVDLTNKSGIPVKSSWSTGSLGGNFFSTFYLIGGIMKDFYTYEDVNDSVIYAYDLKTEQWSIPEFIVIDNNRNEVDLINESKLLRQDYIQRIVGAQSVHDELGKIYVFGGMQYPNTNVKFGDLIIFDSKNMIWNIYNGGEFLHTRVGYTATLLPNGIIIYIGGFLDDLGNSGNLTLVEMNHIWIFETSTQKWVLETAQGERIVGRYYHTSVLTFDSRIIVYGGITTAKHAASPDIVVLDTTVYPLQWIIPEVGEENKPPSRASHSAISVGKYMLIAFGNLTSETSTPSSPASDINVLDTTSFEWVTKYYPRSQNSDYPSIQNDGFSIGMSSTVCIVVSISIIVGEEYDVGLAIEILQGLRE</sequence>
<accession>A0A9W4WW94</accession>
<dbReference type="Pfam" id="PF24681">
    <property type="entry name" value="Kelch_KLHDC2_KLHL20_DRC7"/>
    <property type="match status" value="1"/>
</dbReference>
<reference evidence="1" key="1">
    <citation type="submission" date="2022-08" db="EMBL/GenBank/DDBJ databases">
        <authorList>
            <person name="Kallberg Y."/>
            <person name="Tangrot J."/>
            <person name="Rosling A."/>
        </authorList>
    </citation>
    <scope>NUCLEOTIDE SEQUENCE</scope>
    <source>
        <strain evidence="1">Wild A</strain>
    </source>
</reference>
<keyword evidence="2" id="KW-1185">Reference proteome</keyword>
<dbReference type="PANTHER" id="PTHR23244:SF456">
    <property type="entry name" value="MULTIPLE EPIDERMAL GROWTH FACTOR-LIKE DOMAINS PROTEIN 8"/>
    <property type="match status" value="1"/>
</dbReference>
<gene>
    <name evidence="1" type="ORF">FWILDA_LOCUS14584</name>
</gene>
<dbReference type="PANTHER" id="PTHR23244">
    <property type="entry name" value="KELCH REPEAT DOMAIN"/>
    <property type="match status" value="1"/>
</dbReference>
<evidence type="ECO:0000313" key="2">
    <source>
        <dbReference type="Proteomes" id="UP001153678"/>
    </source>
</evidence>
<dbReference type="OrthoDB" id="432528at2759"/>